<dbReference type="STRING" id="227598.APY94_05370"/>
<dbReference type="EMBL" id="LLYW01000018">
    <property type="protein sequence ID" value="KUH33624.1"/>
    <property type="molecule type" value="Genomic_DNA"/>
</dbReference>
<proteinExistence type="predicted"/>
<comment type="caution">
    <text evidence="1">The sequence shown here is derived from an EMBL/GenBank/DDBJ whole genome shotgun (WGS) entry which is preliminary data.</text>
</comment>
<reference evidence="1 2" key="1">
    <citation type="submission" date="2015-10" db="EMBL/GenBank/DDBJ databases">
        <title>Draft genome sequence of Thermococcus celericrescens strain DSM 17994.</title>
        <authorList>
            <person name="Hong S.-J."/>
            <person name="Park C.-E."/>
            <person name="Shin J.-H."/>
        </authorList>
    </citation>
    <scope>NUCLEOTIDE SEQUENCE [LARGE SCALE GENOMIC DNA]</scope>
    <source>
        <strain evidence="1 2">DSM 17994</strain>
    </source>
</reference>
<dbReference type="Proteomes" id="UP000053462">
    <property type="component" value="Unassembled WGS sequence"/>
</dbReference>
<name>A0A100XY97_9EURY</name>
<sequence length="114" mass="12614">MSFSFIFFGWEEALRGEVSADALTIAIKHGDEIIPLGNCFTKDAVGDVHYDAALHHLGKTALQPLGALSFNNGQLSHSDHLFKFLLAIISRQNLNINLVPLRCPVCWGCIFLNF</sequence>
<organism evidence="1 2">
    <name type="scientific">Thermococcus celericrescens</name>
    <dbReference type="NCBI Taxonomy" id="227598"/>
    <lineage>
        <taxon>Archaea</taxon>
        <taxon>Methanobacteriati</taxon>
        <taxon>Methanobacteriota</taxon>
        <taxon>Thermococci</taxon>
        <taxon>Thermococcales</taxon>
        <taxon>Thermococcaceae</taxon>
        <taxon>Thermococcus</taxon>
    </lineage>
</organism>
<keyword evidence="2" id="KW-1185">Reference proteome</keyword>
<gene>
    <name evidence="1" type="ORF">APY94_05370</name>
</gene>
<protein>
    <submittedName>
        <fullName evidence="1">Uncharacterized protein</fullName>
    </submittedName>
</protein>
<dbReference type="AlphaFoldDB" id="A0A100XY97"/>
<evidence type="ECO:0000313" key="1">
    <source>
        <dbReference type="EMBL" id="KUH33624.1"/>
    </source>
</evidence>
<accession>A0A100XY97</accession>
<evidence type="ECO:0000313" key="2">
    <source>
        <dbReference type="Proteomes" id="UP000053462"/>
    </source>
</evidence>